<gene>
    <name evidence="2" type="ORF">FUT82_08040</name>
</gene>
<dbReference type="Proteomes" id="UP000323594">
    <property type="component" value="Chromosome"/>
</dbReference>
<evidence type="ECO:0000313" key="3">
    <source>
        <dbReference type="Proteomes" id="UP000323594"/>
    </source>
</evidence>
<feature type="compositionally biased region" description="Basic and acidic residues" evidence="1">
    <location>
        <begin position="365"/>
        <end position="382"/>
    </location>
</feature>
<dbReference type="GO" id="GO:0004540">
    <property type="term" value="F:RNA nuclease activity"/>
    <property type="evidence" value="ECO:0007669"/>
    <property type="project" value="InterPro"/>
</dbReference>
<dbReference type="RefSeq" id="WP_148884524.1">
    <property type="nucleotide sequence ID" value="NZ_CP042817.1"/>
</dbReference>
<proteinExistence type="predicted"/>
<sequence>MKFNLDGLPEELRQYIRDAIEMRADALRMVDKEIKHAMQEAINAIKKNIGRGVFTGVGKNLAEIIEEQKIIFAAELERIIQEGLTKAGYAGLSIGANILNHYQKKGLIKITRVHKDVLRQAELIAESTFKKRRKFKEREFVLSDRIWDLSGNNMEKIKEILEAGINTDCVDVAKALSKYVKEGSETLAKEYPNMMERMGGRVPKNLNYEALRLARNEAAETYWQATVEGFKDNPAVTACKWLISNNRIPGFHDICDDYAYADNYGLGAGIYPVAEAPDKPHVNCLCCLAPVIDKAIQRGVGNTPPENWDEIKERLKTTKSFINMDELTEEQKEKIREQRREYYRKKKEERELEKSQKKGYNTGGSKDEKGNSGKTKDTDGIRTRSIQRNADTQGKVPFNGRISHGGAAEKSGGHRINEDGNALRLQAVSYSKGNPRDYLVADDDIKIDNRVFGKKLGQHAQEFGFSANRETDRGSFKDIILNIRKNSDEVYLGTWRNVPKVLFYIKGDDVVVTDTENNFITILKDGVNNARVKNARKQ</sequence>
<evidence type="ECO:0000313" key="2">
    <source>
        <dbReference type="EMBL" id="QEJ97950.1"/>
    </source>
</evidence>
<accession>A0A7H8VIK4</accession>
<organism evidence="2 3">
    <name type="scientific">Treponema phagedenis</name>
    <dbReference type="NCBI Taxonomy" id="162"/>
    <lineage>
        <taxon>Bacteria</taxon>
        <taxon>Pseudomonadati</taxon>
        <taxon>Spirochaetota</taxon>
        <taxon>Spirochaetia</taxon>
        <taxon>Spirochaetales</taxon>
        <taxon>Treponemataceae</taxon>
        <taxon>Treponema</taxon>
    </lineage>
</organism>
<dbReference type="InterPro" id="IPR037178">
    <property type="entry name" value="ColicinD_C_sf"/>
</dbReference>
<protein>
    <submittedName>
        <fullName evidence="2">Uncharacterized protein</fullName>
    </submittedName>
</protein>
<dbReference type="GeneID" id="57753471"/>
<dbReference type="AlphaFoldDB" id="A0A7H8VIK4"/>
<dbReference type="EMBL" id="CP042817">
    <property type="protein sequence ID" value="QEJ97950.1"/>
    <property type="molecule type" value="Genomic_DNA"/>
</dbReference>
<dbReference type="Gene3D" id="3.10.450.200">
    <property type="match status" value="1"/>
</dbReference>
<evidence type="ECO:0000256" key="1">
    <source>
        <dbReference type="SAM" id="MobiDB-lite"/>
    </source>
</evidence>
<name>A0A7H8VIK4_TREPH</name>
<feature type="compositionally biased region" description="Basic and acidic residues" evidence="1">
    <location>
        <begin position="346"/>
        <end position="356"/>
    </location>
</feature>
<reference evidence="2 3" key="1">
    <citation type="submission" date="2019-08" db="EMBL/GenBank/DDBJ databases">
        <authorList>
            <person name="Kuhnert P."/>
        </authorList>
    </citation>
    <scope>NUCLEOTIDE SEQUENCE [LARGE SCALE GENOMIC DNA]</scope>
    <source>
        <strain evidence="2 3">B36.5</strain>
    </source>
</reference>
<feature type="region of interest" description="Disordered" evidence="1">
    <location>
        <begin position="346"/>
        <end position="417"/>
    </location>
</feature>